<accession>A0A5P3VML1</accession>
<organism evidence="4 5">
    <name type="scientific">Cupriavidus oxalaticus</name>
    <dbReference type="NCBI Taxonomy" id="96344"/>
    <lineage>
        <taxon>Bacteria</taxon>
        <taxon>Pseudomonadati</taxon>
        <taxon>Pseudomonadota</taxon>
        <taxon>Betaproteobacteria</taxon>
        <taxon>Burkholderiales</taxon>
        <taxon>Burkholderiaceae</taxon>
        <taxon>Cupriavidus</taxon>
    </lineage>
</organism>
<dbReference type="Proteomes" id="UP000325743">
    <property type="component" value="Chromosome 2"/>
</dbReference>
<keyword evidence="2" id="KW-0812">Transmembrane</keyword>
<evidence type="ECO:0000259" key="3">
    <source>
        <dbReference type="Pfam" id="PF13550"/>
    </source>
</evidence>
<evidence type="ECO:0000256" key="2">
    <source>
        <dbReference type="SAM" id="Phobius"/>
    </source>
</evidence>
<gene>
    <name evidence="4" type="ORF">D2917_23795</name>
</gene>
<dbReference type="Pfam" id="PF13550">
    <property type="entry name" value="Phage-tail_3"/>
    <property type="match status" value="1"/>
</dbReference>
<dbReference type="EMBL" id="CP032519">
    <property type="protein sequence ID" value="QEZ47178.1"/>
    <property type="molecule type" value="Genomic_DNA"/>
</dbReference>
<sequence length="1105" mass="120016">MRQKARRWLCAWAGPSQRREARESSSYLQRQPKQHGKSRRPGMAEAVAAVAAWVGSAVLASGATVAAATAAGLVAGAVTSLAISFAVGSLMGAIFKPRTQNGFAAEAQGRTQVVRSNVQPRNMIYGRAMTSGPLIFAASTDGPGGKKNQFMHLVIALADHECDGIEEVYIGEEPIWLDEGQYYPNSSKYYKTWGESKTFTRAIPGGGLTEVTVDVGEPIYSFVSAVGYRQPFDYAVEEYGYSVSWSRGSSTVTVRGMSPDVLSVVLTYEALREKSYVRIKKHLGAPDQGADGDLVAEVPGWTWDHRLRGVCYLYVRLEFDADLFPNGLPNIKAVVRGKRLYNPQTGNRYWTDNWGLCIYDYLRDERGFGCSDSDIDLQSVITAALISDEAVPLGGGIVQARYRCNGIVMSDKSPRDNLAELVTAGAGVVVTAGGVFRVFAGAYDIPTVTLTESDLRGPIKVQPRTSRKDLFNVVKGTFVDPSKYWQPGDFPAVRNATYASNDGEVIERDIELPFTTNSVMAQRIAKIILERSRQSIVVEFPAKLSAFQLTAYSTVKLTLEKFGWTNKVFRVMSWKMSEDGGVDLVLNEEAAAVYDWNFGNATVVDPAPDTNLPNPFQVEKLGQITLDSGEEHLILSQSGVVTSRMRIRWPEPQDSSLSLTGRLEMEYKRANESAWTALPPLTADTTSRFLSPVEDGAPYIVRGRYVSTIGVRSRDWTYSPIHVVVGKLAPPSNLTGLSLTAMNGMANLTWNAATDLDVRNGGQARIRHTTDLVQPSWGSAIDIGGYISGAANSAQLPLLTGVYLTKWIDSTGHESPQETMVITTAPSLLDLNVVETVQEHPAFPGGKTNIVYDPALNGIKLIGAGLIDDQGLIDASGLWDDQPAVDGLGEIDTVVGSGGWGLIDSLGGIVNSGTYTFAGSVDLGTVEKSRLTATIDAVSFDTGDMIDFRYDLIDSWGSIDGDRINDTVVALYIRTTADDPAGSPTWSEWQRFSMGDYEMRACQFKVVLESGASTHNVVVTALLVSIDMPDRREYARDVVSAAGPQAVVFSKPFRIVPAIGITAQNMANGNYFTVTSKSESGFTVNFFTSAGTPVSRKFDWDAIGY</sequence>
<keyword evidence="2" id="KW-0472">Membrane</keyword>
<evidence type="ECO:0000256" key="1">
    <source>
        <dbReference type="SAM" id="MobiDB-lite"/>
    </source>
</evidence>
<keyword evidence="2" id="KW-1133">Transmembrane helix</keyword>
<feature type="transmembrane region" description="Helical" evidence="2">
    <location>
        <begin position="73"/>
        <end position="95"/>
    </location>
</feature>
<feature type="region of interest" description="Disordered" evidence="1">
    <location>
        <begin position="21"/>
        <end position="42"/>
    </location>
</feature>
<feature type="domain" description="Tip attachment protein J" evidence="3">
    <location>
        <begin position="412"/>
        <end position="575"/>
    </location>
</feature>
<reference evidence="4 5" key="1">
    <citation type="submission" date="2018-09" db="EMBL/GenBank/DDBJ databases">
        <title>Complete genome sequence of Cupriavidus oxalaticus T2, a bacterium capable of phenol tolerance and degradation.</title>
        <authorList>
            <person name="Yan J."/>
        </authorList>
    </citation>
    <scope>NUCLEOTIDE SEQUENCE [LARGE SCALE GENOMIC DNA]</scope>
    <source>
        <strain evidence="4 5">T2</strain>
    </source>
</reference>
<feature type="transmembrane region" description="Helical" evidence="2">
    <location>
        <begin position="418"/>
        <end position="440"/>
    </location>
</feature>
<protein>
    <recommendedName>
        <fullName evidence="3">Tip attachment protein J domain-containing protein</fullName>
    </recommendedName>
</protein>
<evidence type="ECO:0000313" key="5">
    <source>
        <dbReference type="Proteomes" id="UP000325743"/>
    </source>
</evidence>
<name>A0A5P3VML1_9BURK</name>
<proteinExistence type="predicted"/>
<dbReference type="AlphaFoldDB" id="A0A5P3VML1"/>
<dbReference type="InterPro" id="IPR032876">
    <property type="entry name" value="J_dom"/>
</dbReference>
<evidence type="ECO:0000313" key="4">
    <source>
        <dbReference type="EMBL" id="QEZ47178.1"/>
    </source>
</evidence>
<feature type="transmembrane region" description="Helical" evidence="2">
    <location>
        <begin position="46"/>
        <end position="67"/>
    </location>
</feature>